<dbReference type="STRING" id="708187.A0A1Q8RQM6"/>
<dbReference type="InterPro" id="IPR051711">
    <property type="entry name" value="Stress_Response_Reg"/>
</dbReference>
<feature type="domain" description="Zn(2)-C6 fungal-type" evidence="7">
    <location>
        <begin position="28"/>
        <end position="57"/>
    </location>
</feature>
<evidence type="ECO:0000256" key="5">
    <source>
        <dbReference type="ARBA" id="ARBA00023242"/>
    </source>
</evidence>
<keyword evidence="5" id="KW-0539">Nucleus</keyword>
<dbReference type="PROSITE" id="PS50048">
    <property type="entry name" value="ZN2_CY6_FUNGAL_2"/>
    <property type="match status" value="1"/>
</dbReference>
<gene>
    <name evidence="8" type="ORF">CCHL11_03799</name>
</gene>
<dbReference type="CDD" id="cd00067">
    <property type="entry name" value="GAL4"/>
    <property type="match status" value="1"/>
</dbReference>
<sequence length="73" mass="8568">MDPQDGVRLQRHKQRRVADKERKRAVRACDGCRRLKEKCDGGVPCRRCTRLRRQCEFLTPTTRDEPAPESSTR</sequence>
<accession>A0A1Q8RQM6</accession>
<dbReference type="GO" id="GO:0000981">
    <property type="term" value="F:DNA-binding transcription factor activity, RNA polymerase II-specific"/>
    <property type="evidence" value="ECO:0007669"/>
    <property type="project" value="InterPro"/>
</dbReference>
<dbReference type="SUPFAM" id="SSF57701">
    <property type="entry name" value="Zn2/Cys6 DNA-binding domain"/>
    <property type="match status" value="1"/>
</dbReference>
<comment type="subcellular location">
    <subcellularLocation>
        <location evidence="1">Nucleus</location>
    </subcellularLocation>
</comment>
<dbReference type="GO" id="GO:0045944">
    <property type="term" value="P:positive regulation of transcription by RNA polymerase II"/>
    <property type="evidence" value="ECO:0007669"/>
    <property type="project" value="TreeGrafter"/>
</dbReference>
<keyword evidence="3" id="KW-0238">DNA-binding</keyword>
<evidence type="ECO:0000313" key="9">
    <source>
        <dbReference type="Proteomes" id="UP000186583"/>
    </source>
</evidence>
<keyword evidence="4" id="KW-0804">Transcription</keyword>
<evidence type="ECO:0000256" key="6">
    <source>
        <dbReference type="SAM" id="MobiDB-lite"/>
    </source>
</evidence>
<dbReference type="Gene3D" id="4.10.240.10">
    <property type="entry name" value="Zn(2)-C6 fungal-type DNA-binding domain"/>
    <property type="match status" value="1"/>
</dbReference>
<dbReference type="GO" id="GO:0005634">
    <property type="term" value="C:nucleus"/>
    <property type="evidence" value="ECO:0007669"/>
    <property type="project" value="UniProtKB-SubCell"/>
</dbReference>
<feature type="region of interest" description="Disordered" evidence="6">
    <location>
        <begin position="1"/>
        <end position="20"/>
    </location>
</feature>
<comment type="caution">
    <text evidence="8">The sequence shown here is derived from an EMBL/GenBank/DDBJ whole genome shotgun (WGS) entry which is preliminary data.</text>
</comment>
<dbReference type="Proteomes" id="UP000186583">
    <property type="component" value="Unassembled WGS sequence"/>
</dbReference>
<evidence type="ECO:0000259" key="7">
    <source>
        <dbReference type="PROSITE" id="PS50048"/>
    </source>
</evidence>
<protein>
    <submittedName>
        <fullName evidence="8">Thiamine repressible genes regulatory protein thi1-like protein 1</fullName>
    </submittedName>
</protein>
<dbReference type="GO" id="GO:0008270">
    <property type="term" value="F:zinc ion binding"/>
    <property type="evidence" value="ECO:0007669"/>
    <property type="project" value="InterPro"/>
</dbReference>
<dbReference type="InterPro" id="IPR001138">
    <property type="entry name" value="Zn2Cys6_DnaBD"/>
</dbReference>
<dbReference type="PANTHER" id="PTHR47540">
    <property type="entry name" value="THIAMINE REPRESSIBLE GENES REGULATORY PROTEIN THI5"/>
    <property type="match status" value="1"/>
</dbReference>
<dbReference type="EMBL" id="MPGH01000111">
    <property type="protein sequence ID" value="OLN86629.1"/>
    <property type="molecule type" value="Genomic_DNA"/>
</dbReference>
<proteinExistence type="predicted"/>
<keyword evidence="2" id="KW-0805">Transcription regulation</keyword>
<dbReference type="AlphaFoldDB" id="A0A1Q8RQM6"/>
<evidence type="ECO:0000256" key="1">
    <source>
        <dbReference type="ARBA" id="ARBA00004123"/>
    </source>
</evidence>
<dbReference type="SMART" id="SM00066">
    <property type="entry name" value="GAL4"/>
    <property type="match status" value="1"/>
</dbReference>
<dbReference type="OrthoDB" id="2123952at2759"/>
<name>A0A1Q8RQM6_9PEZI</name>
<dbReference type="PROSITE" id="PS00463">
    <property type="entry name" value="ZN2_CY6_FUNGAL_1"/>
    <property type="match status" value="1"/>
</dbReference>
<organism evidence="8 9">
    <name type="scientific">Colletotrichum chlorophyti</name>
    <dbReference type="NCBI Taxonomy" id="708187"/>
    <lineage>
        <taxon>Eukaryota</taxon>
        <taxon>Fungi</taxon>
        <taxon>Dikarya</taxon>
        <taxon>Ascomycota</taxon>
        <taxon>Pezizomycotina</taxon>
        <taxon>Sordariomycetes</taxon>
        <taxon>Hypocreomycetidae</taxon>
        <taxon>Glomerellales</taxon>
        <taxon>Glomerellaceae</taxon>
        <taxon>Colletotrichum</taxon>
    </lineage>
</organism>
<dbReference type="PANTHER" id="PTHR47540:SF2">
    <property type="entry name" value="ZN(II)2CYS6 TRANSCRIPTION FACTOR (EUROFUNG)"/>
    <property type="match status" value="1"/>
</dbReference>
<keyword evidence="9" id="KW-1185">Reference proteome</keyword>
<dbReference type="InterPro" id="IPR036864">
    <property type="entry name" value="Zn2-C6_fun-type_DNA-bd_sf"/>
</dbReference>
<evidence type="ECO:0000313" key="8">
    <source>
        <dbReference type="EMBL" id="OLN86629.1"/>
    </source>
</evidence>
<reference evidence="8 9" key="1">
    <citation type="submission" date="2016-11" db="EMBL/GenBank/DDBJ databases">
        <title>Draft Genome Assembly of Colletotrichum chlorophyti a pathogen of herbaceous plants.</title>
        <authorList>
            <person name="Gan P."/>
            <person name="Narusaka M."/>
            <person name="Tsushima A."/>
            <person name="Narusaka Y."/>
            <person name="Takano Y."/>
            <person name="Shirasu K."/>
        </authorList>
    </citation>
    <scope>NUCLEOTIDE SEQUENCE [LARGE SCALE GENOMIC DNA]</scope>
    <source>
        <strain evidence="8 9">NTL11</strain>
    </source>
</reference>
<evidence type="ECO:0000256" key="2">
    <source>
        <dbReference type="ARBA" id="ARBA00023015"/>
    </source>
</evidence>
<dbReference type="GO" id="GO:0043565">
    <property type="term" value="F:sequence-specific DNA binding"/>
    <property type="evidence" value="ECO:0007669"/>
    <property type="project" value="TreeGrafter"/>
</dbReference>
<evidence type="ECO:0000256" key="3">
    <source>
        <dbReference type="ARBA" id="ARBA00023125"/>
    </source>
</evidence>
<dbReference type="Pfam" id="PF00172">
    <property type="entry name" value="Zn_clus"/>
    <property type="match status" value="1"/>
</dbReference>
<evidence type="ECO:0000256" key="4">
    <source>
        <dbReference type="ARBA" id="ARBA00023163"/>
    </source>
</evidence>